<gene>
    <name evidence="4" type="ORF">AWR36_013895</name>
</gene>
<protein>
    <submittedName>
        <fullName evidence="4">Twitching motility protein PilT</fullName>
    </submittedName>
</protein>
<dbReference type="InterPro" id="IPR016155">
    <property type="entry name" value="Mopterin_synth/thiamin_S_b"/>
</dbReference>
<keyword evidence="5" id="KW-1185">Reference proteome</keyword>
<dbReference type="Pfam" id="PF14451">
    <property type="entry name" value="Ub-Mut7C"/>
    <property type="match status" value="1"/>
</dbReference>
<dbReference type="SUPFAM" id="SSF54285">
    <property type="entry name" value="MoaD/ThiS"/>
    <property type="match status" value="1"/>
</dbReference>
<dbReference type="Proteomes" id="UP000218427">
    <property type="component" value="Unassembled WGS sequence"/>
</dbReference>
<evidence type="ECO:0000313" key="5">
    <source>
        <dbReference type="Proteomes" id="UP000218427"/>
    </source>
</evidence>
<accession>A0ABX4HWY1</accession>
<dbReference type="EMBL" id="LRFG02000005">
    <property type="protein sequence ID" value="PCO04619.1"/>
    <property type="molecule type" value="Genomic_DNA"/>
</dbReference>
<keyword evidence="1" id="KW-0694">RNA-binding</keyword>
<dbReference type="InterPro" id="IPR012675">
    <property type="entry name" value="Beta-grasp_dom_sf"/>
</dbReference>
<evidence type="ECO:0000259" key="2">
    <source>
        <dbReference type="Pfam" id="PF01927"/>
    </source>
</evidence>
<feature type="domain" description="Ubiquitin Mut7-C" evidence="3">
    <location>
        <begin position="2"/>
        <end position="80"/>
    </location>
</feature>
<evidence type="ECO:0000259" key="3">
    <source>
        <dbReference type="Pfam" id="PF14451"/>
    </source>
</evidence>
<dbReference type="InterPro" id="IPR002782">
    <property type="entry name" value="Mut7-C_RNAse_dom"/>
</dbReference>
<comment type="caution">
    <text evidence="4">The sequence shown here is derived from an EMBL/GenBank/DDBJ whole genome shotgun (WGS) entry which is preliminary data.</text>
</comment>
<dbReference type="InterPro" id="IPR027798">
    <property type="entry name" value="Ub_Mut7C"/>
</dbReference>
<dbReference type="PANTHER" id="PTHR39081">
    <property type="entry name" value="MUT7-C DOMAIN-CONTAINING PROTEIN"/>
    <property type="match status" value="1"/>
</dbReference>
<evidence type="ECO:0000256" key="1">
    <source>
        <dbReference type="PROSITE-ProRule" id="PRU00182"/>
    </source>
</evidence>
<sequence length="250" mass="29276">MTVTFRFYRELNDFLPRDQRQRDLVRRYPCAGSIKDAIENLGVPHTEIDLILINGESVDFNYQIDNGDRVSVYPMFESLDIAPLNRLRPKPLRNPRFVLDCHLGRLARYLRLLGFDTLLPEDSDDAALVRVSVEQQRTLLSRDRALFRRRALQRGYWVRATNPRLQVAEVAARFQLQNTLRPFSRCTRCNGTLRSVPKEKVLHQLRENTRQHFHHFWQCAQCGQVYWRGSHYDRMSALIGKLVLAPAGEK</sequence>
<name>A0ABX4HWY1_9GAMM</name>
<feature type="domain" description="Mut7-C RNAse" evidence="2">
    <location>
        <begin position="95"/>
        <end position="238"/>
    </location>
</feature>
<reference evidence="4" key="1">
    <citation type="submission" date="2017-08" db="EMBL/GenBank/DDBJ databases">
        <title>Microbulbifer marisrubri sp. nov., a halophilic alphaproteobacterium isolated from marine sediment of the Yellow Sea, China.</title>
        <authorList>
            <person name="Zhang G."/>
            <person name="Xiong Q."/>
        </authorList>
    </citation>
    <scope>NUCLEOTIDE SEQUENCE [LARGE SCALE GENOMIC DNA]</scope>
    <source>
        <strain evidence="4">WRN-8</strain>
    </source>
</reference>
<evidence type="ECO:0000313" key="4">
    <source>
        <dbReference type="EMBL" id="PCO04619.1"/>
    </source>
</evidence>
<dbReference type="PROSITE" id="PS50889">
    <property type="entry name" value="S4"/>
    <property type="match status" value="1"/>
</dbReference>
<proteinExistence type="predicted"/>
<dbReference type="Gene3D" id="3.10.20.30">
    <property type="match status" value="1"/>
</dbReference>
<dbReference type="PANTHER" id="PTHR39081:SF1">
    <property type="entry name" value="MUT7-C RNASE DOMAIN-CONTAINING PROTEIN"/>
    <property type="match status" value="1"/>
</dbReference>
<dbReference type="Pfam" id="PF01927">
    <property type="entry name" value="Mut7-C"/>
    <property type="match status" value="1"/>
</dbReference>
<organism evidence="4 5">
    <name type="scientific">Microbulbifer flavimaris</name>
    <dbReference type="NCBI Taxonomy" id="1781068"/>
    <lineage>
        <taxon>Bacteria</taxon>
        <taxon>Pseudomonadati</taxon>
        <taxon>Pseudomonadota</taxon>
        <taxon>Gammaproteobacteria</taxon>
        <taxon>Cellvibrionales</taxon>
        <taxon>Microbulbiferaceae</taxon>
        <taxon>Microbulbifer</taxon>
    </lineage>
</organism>